<organism evidence="1 2">
    <name type="scientific">Candidatus Segetimicrobium genomatis</name>
    <dbReference type="NCBI Taxonomy" id="2569760"/>
    <lineage>
        <taxon>Bacteria</taxon>
        <taxon>Bacillati</taxon>
        <taxon>Candidatus Sysuimicrobiota</taxon>
        <taxon>Candidatus Sysuimicrobiia</taxon>
        <taxon>Candidatus Sysuimicrobiales</taxon>
        <taxon>Candidatus Segetimicrobiaceae</taxon>
        <taxon>Candidatus Segetimicrobium</taxon>
    </lineage>
</organism>
<comment type="caution">
    <text evidence="1">The sequence shown here is derived from an EMBL/GenBank/DDBJ whole genome shotgun (WGS) entry which is preliminary data.</text>
</comment>
<gene>
    <name evidence="1" type="ORF">E6H05_03905</name>
</gene>
<proteinExistence type="predicted"/>
<reference evidence="1 2" key="1">
    <citation type="journal article" date="2019" name="Nat. Microbiol.">
        <title>Mediterranean grassland soil C-N compound turnover is dependent on rainfall and depth, and is mediated by genomically divergent microorganisms.</title>
        <authorList>
            <person name="Diamond S."/>
            <person name="Andeer P.F."/>
            <person name="Li Z."/>
            <person name="Crits-Christoph A."/>
            <person name="Burstein D."/>
            <person name="Anantharaman K."/>
            <person name="Lane K.R."/>
            <person name="Thomas B.C."/>
            <person name="Pan C."/>
            <person name="Northen T.R."/>
            <person name="Banfield J.F."/>
        </authorList>
    </citation>
    <scope>NUCLEOTIDE SEQUENCE [LARGE SCALE GENOMIC DNA]</scope>
    <source>
        <strain evidence="1">NP_8</strain>
    </source>
</reference>
<evidence type="ECO:0000313" key="2">
    <source>
        <dbReference type="Proteomes" id="UP000318834"/>
    </source>
</evidence>
<accession>A0A537IYI6</accession>
<dbReference type="Proteomes" id="UP000318834">
    <property type="component" value="Unassembled WGS sequence"/>
</dbReference>
<dbReference type="EMBL" id="VBAP01000025">
    <property type="protein sequence ID" value="TMI76335.1"/>
    <property type="molecule type" value="Genomic_DNA"/>
</dbReference>
<dbReference type="AlphaFoldDB" id="A0A537IYI6"/>
<evidence type="ECO:0000313" key="1">
    <source>
        <dbReference type="EMBL" id="TMI76335.1"/>
    </source>
</evidence>
<sequence>MERRALTDMEEWERRSLAAFRAVAREVRESSIVTNGLTIRHWLVQTGDEVKLGIDLLPAEAFRSLCVSVRKVYMEKEPASFYKVHNIVARYDAGEYRKGAGKVRADYHLILDGQGVEFHIGGKVIPHEEFFDTWLNAYTFHQDAFEDPVKTGPYEAFTSLGMSPAVEAVVQKVALQLAGCVIEMDDVIADWLGEERLPRIAPPKQAQ</sequence>
<name>A0A537IYI6_9BACT</name>
<protein>
    <submittedName>
        <fullName evidence="1">Uncharacterized protein</fullName>
    </submittedName>
</protein>